<evidence type="ECO:0000256" key="5">
    <source>
        <dbReference type="ARBA" id="ARBA00023203"/>
    </source>
</evidence>
<keyword evidence="2" id="KW-0547">Nucleotide-binding</keyword>
<dbReference type="AlphaFoldDB" id="F8PAJ1"/>
<sequence>MFVLEQEEYTREGIEWDYVNFGLDLQPTIDLIEASGPVIGVLSCLDEECIMPKATDLTFTNKLHTMWRGDLQPGEEPHPGREKYEPTRFEQGFTLQHYAGKVEYRTDGWLEKNKDPLNDNLTRVLASSSERYVSSLFADYSDISSGLLAP</sequence>
<evidence type="ECO:0000256" key="6">
    <source>
        <dbReference type="PROSITE-ProRule" id="PRU00782"/>
    </source>
</evidence>
<dbReference type="Proteomes" id="UP000008064">
    <property type="component" value="Unassembled WGS sequence"/>
</dbReference>
<dbReference type="Gene3D" id="1.20.58.530">
    <property type="match status" value="1"/>
</dbReference>
<dbReference type="InterPro" id="IPR027417">
    <property type="entry name" value="P-loop_NTPase"/>
</dbReference>
<dbReference type="OrthoDB" id="6108017at2759"/>
<dbReference type="GO" id="GO:0016459">
    <property type="term" value="C:myosin complex"/>
    <property type="evidence" value="ECO:0007669"/>
    <property type="project" value="UniProtKB-KW"/>
</dbReference>
<dbReference type="SUPFAM" id="SSF52540">
    <property type="entry name" value="P-loop containing nucleoside triphosphate hydrolases"/>
    <property type="match status" value="1"/>
</dbReference>
<evidence type="ECO:0000259" key="7">
    <source>
        <dbReference type="PROSITE" id="PS51456"/>
    </source>
</evidence>
<dbReference type="KEGG" id="sla:SERLADRAFT_478209"/>
<dbReference type="PROSITE" id="PS51456">
    <property type="entry name" value="MYOSIN_MOTOR"/>
    <property type="match status" value="1"/>
</dbReference>
<evidence type="ECO:0000313" key="8">
    <source>
        <dbReference type="EMBL" id="EGO19830.1"/>
    </source>
</evidence>
<dbReference type="PANTHER" id="PTHR13140:SF857">
    <property type="entry name" value="MYOSIN-11"/>
    <property type="match status" value="1"/>
</dbReference>
<keyword evidence="3" id="KW-0067">ATP-binding</keyword>
<dbReference type="GeneID" id="18821131"/>
<evidence type="ECO:0000256" key="1">
    <source>
        <dbReference type="ARBA" id="ARBA00008314"/>
    </source>
</evidence>
<comment type="caution">
    <text evidence="6">Lacks conserved residue(s) required for the propagation of feature annotation.</text>
</comment>
<dbReference type="Pfam" id="PF00063">
    <property type="entry name" value="Myosin_head"/>
    <property type="match status" value="1"/>
</dbReference>
<gene>
    <name evidence="8" type="ORF">SERLADRAFT_478209</name>
</gene>
<dbReference type="GO" id="GO:0005524">
    <property type="term" value="F:ATP binding"/>
    <property type="evidence" value="ECO:0007669"/>
    <property type="project" value="UniProtKB-KW"/>
</dbReference>
<reference evidence="8" key="1">
    <citation type="submission" date="2011-04" db="EMBL/GenBank/DDBJ databases">
        <title>Evolution of plant cell wall degrading machinery underlies the functional diversity of forest fungi.</title>
        <authorList>
            <consortium name="US DOE Joint Genome Institute (JGI-PGF)"/>
            <person name="Eastwood D.C."/>
            <person name="Floudas D."/>
            <person name="Binder M."/>
            <person name="Majcherczyk A."/>
            <person name="Schneider P."/>
            <person name="Aerts A."/>
            <person name="Asiegbu F.O."/>
            <person name="Baker S.E."/>
            <person name="Barry K."/>
            <person name="Bendiksby M."/>
            <person name="Blumentritt M."/>
            <person name="Coutinho P.M."/>
            <person name="Cullen D."/>
            <person name="Cullen D."/>
            <person name="Gathman A."/>
            <person name="Goodell B."/>
            <person name="Henrissat B."/>
            <person name="Ihrmark K."/>
            <person name="Kauserud H."/>
            <person name="Kohler A."/>
            <person name="LaButti K."/>
            <person name="Lapidus A."/>
            <person name="Lavin J.L."/>
            <person name="Lee Y.-H."/>
            <person name="Lindquist E."/>
            <person name="Lilly W."/>
            <person name="Lucas S."/>
            <person name="Morin E."/>
            <person name="Murat C."/>
            <person name="Oguiza J.A."/>
            <person name="Park J."/>
            <person name="Pisabarro A.G."/>
            <person name="Riley R."/>
            <person name="Rosling A."/>
            <person name="Salamov A."/>
            <person name="Schmidt O."/>
            <person name="Schmutz J."/>
            <person name="Skrede I."/>
            <person name="Stenlid J."/>
            <person name="Wiebenga A."/>
            <person name="Xie X."/>
            <person name="Kues U."/>
            <person name="Hibbett D.S."/>
            <person name="Hoffmeister D."/>
            <person name="Hogberg N."/>
            <person name="Martin F."/>
            <person name="Grigoriev I.V."/>
            <person name="Watkinson S.C."/>
        </authorList>
    </citation>
    <scope>NUCLEOTIDE SEQUENCE</scope>
    <source>
        <strain evidence="8">S7.9</strain>
    </source>
</reference>
<dbReference type="EMBL" id="GL945442">
    <property type="protein sequence ID" value="EGO19830.1"/>
    <property type="molecule type" value="Genomic_DNA"/>
</dbReference>
<comment type="similarity">
    <text evidence="1 6">Belongs to the TRAFAC class myosin-kinesin ATPase superfamily. Myosin family.</text>
</comment>
<dbReference type="GO" id="GO:0016020">
    <property type="term" value="C:membrane"/>
    <property type="evidence" value="ECO:0007669"/>
    <property type="project" value="TreeGrafter"/>
</dbReference>
<evidence type="ECO:0000256" key="2">
    <source>
        <dbReference type="ARBA" id="ARBA00022741"/>
    </source>
</evidence>
<keyword evidence="6" id="KW-0505">Motor protein</keyword>
<dbReference type="GO" id="GO:0051015">
    <property type="term" value="F:actin filament binding"/>
    <property type="evidence" value="ECO:0007669"/>
    <property type="project" value="TreeGrafter"/>
</dbReference>
<dbReference type="HOGENOM" id="CLU_1744995_0_0_1"/>
<dbReference type="PANTHER" id="PTHR13140">
    <property type="entry name" value="MYOSIN"/>
    <property type="match status" value="1"/>
</dbReference>
<name>F8PAJ1_SERL9</name>
<dbReference type="GO" id="GO:0000146">
    <property type="term" value="F:microfilament motor activity"/>
    <property type="evidence" value="ECO:0007669"/>
    <property type="project" value="TreeGrafter"/>
</dbReference>
<evidence type="ECO:0000256" key="3">
    <source>
        <dbReference type="ARBA" id="ARBA00022840"/>
    </source>
</evidence>
<accession>F8PAJ1</accession>
<feature type="domain" description="Myosin motor" evidence="7">
    <location>
        <begin position="1"/>
        <end position="150"/>
    </location>
</feature>
<dbReference type="InterPro" id="IPR001609">
    <property type="entry name" value="Myosin_head_motor_dom-like"/>
</dbReference>
<dbReference type="GO" id="GO:0005737">
    <property type="term" value="C:cytoplasm"/>
    <property type="evidence" value="ECO:0007669"/>
    <property type="project" value="TreeGrafter"/>
</dbReference>
<proteinExistence type="inferred from homology"/>
<keyword evidence="6" id="KW-0518">Myosin</keyword>
<protein>
    <recommendedName>
        <fullName evidence="7">Myosin motor domain-containing protein</fullName>
    </recommendedName>
</protein>
<keyword evidence="5 6" id="KW-0009">Actin-binding</keyword>
<evidence type="ECO:0000256" key="4">
    <source>
        <dbReference type="ARBA" id="ARBA00023054"/>
    </source>
</evidence>
<dbReference type="RefSeq" id="XP_007323265.1">
    <property type="nucleotide sequence ID" value="XM_007323203.1"/>
</dbReference>
<feature type="non-terminal residue" evidence="8">
    <location>
        <position position="150"/>
    </location>
</feature>
<dbReference type="GO" id="GO:0007015">
    <property type="term" value="P:actin filament organization"/>
    <property type="evidence" value="ECO:0007669"/>
    <property type="project" value="TreeGrafter"/>
</dbReference>
<keyword evidence="4" id="KW-0175">Coiled coil</keyword>
<organism>
    <name type="scientific">Serpula lacrymans var. lacrymans (strain S7.9)</name>
    <name type="common">Dry rot fungus</name>
    <dbReference type="NCBI Taxonomy" id="578457"/>
    <lineage>
        <taxon>Eukaryota</taxon>
        <taxon>Fungi</taxon>
        <taxon>Dikarya</taxon>
        <taxon>Basidiomycota</taxon>
        <taxon>Agaricomycotina</taxon>
        <taxon>Agaricomycetes</taxon>
        <taxon>Agaricomycetidae</taxon>
        <taxon>Boletales</taxon>
        <taxon>Coniophorineae</taxon>
        <taxon>Serpulaceae</taxon>
        <taxon>Serpula</taxon>
    </lineage>
</organism>